<evidence type="ECO:0000313" key="2">
    <source>
        <dbReference type="Proteomes" id="UP000663823"/>
    </source>
</evidence>
<name>A0A820JNH3_9BILA</name>
<dbReference type="Proteomes" id="UP000663823">
    <property type="component" value="Unassembled WGS sequence"/>
</dbReference>
<feature type="non-terminal residue" evidence="1">
    <location>
        <position position="1"/>
    </location>
</feature>
<accession>A0A820JNH3</accession>
<organism evidence="1 2">
    <name type="scientific">Rotaria sordida</name>
    <dbReference type="NCBI Taxonomy" id="392033"/>
    <lineage>
        <taxon>Eukaryota</taxon>
        <taxon>Metazoa</taxon>
        <taxon>Spiralia</taxon>
        <taxon>Gnathifera</taxon>
        <taxon>Rotifera</taxon>
        <taxon>Eurotatoria</taxon>
        <taxon>Bdelloidea</taxon>
        <taxon>Philodinida</taxon>
        <taxon>Philodinidae</taxon>
        <taxon>Rotaria</taxon>
    </lineage>
</organism>
<comment type="caution">
    <text evidence="1">The sequence shown here is derived from an EMBL/GenBank/DDBJ whole genome shotgun (WGS) entry which is preliminary data.</text>
</comment>
<sequence>IRRSLSDIKPFSRLPKELQDQLLQLAWYEW</sequence>
<dbReference type="AlphaFoldDB" id="A0A820JNH3"/>
<dbReference type="EMBL" id="CAJOAX010056079">
    <property type="protein sequence ID" value="CAF4329021.1"/>
    <property type="molecule type" value="Genomic_DNA"/>
</dbReference>
<proteinExistence type="predicted"/>
<gene>
    <name evidence="1" type="ORF">OTI717_LOCUS42911</name>
</gene>
<evidence type="ECO:0000313" key="1">
    <source>
        <dbReference type="EMBL" id="CAF4329021.1"/>
    </source>
</evidence>
<protein>
    <submittedName>
        <fullName evidence="1">Uncharacterized protein</fullName>
    </submittedName>
</protein>
<reference evidence="1" key="1">
    <citation type="submission" date="2021-02" db="EMBL/GenBank/DDBJ databases">
        <authorList>
            <person name="Nowell W R."/>
        </authorList>
    </citation>
    <scope>NUCLEOTIDE SEQUENCE</scope>
</reference>